<organism evidence="4 6">
    <name type="scientific">Arcobacter defluvii</name>
    <dbReference type="NCBI Taxonomy" id="873191"/>
    <lineage>
        <taxon>Bacteria</taxon>
        <taxon>Pseudomonadati</taxon>
        <taxon>Campylobacterota</taxon>
        <taxon>Epsilonproteobacteria</taxon>
        <taxon>Campylobacterales</taxon>
        <taxon>Arcobacteraceae</taxon>
        <taxon>Arcobacter</taxon>
    </lineage>
</organism>
<accession>A0AAE7BDF1</accession>
<dbReference type="Proteomes" id="UP000503313">
    <property type="component" value="Chromosome"/>
</dbReference>
<dbReference type="GO" id="GO:0005524">
    <property type="term" value="F:ATP binding"/>
    <property type="evidence" value="ECO:0007669"/>
    <property type="project" value="UniProtKB-KW"/>
</dbReference>
<evidence type="ECO:0000313" key="6">
    <source>
        <dbReference type="Proteomes" id="UP000503313"/>
    </source>
</evidence>
<gene>
    <name evidence="4" type="ORF">ADFLV_1244</name>
    <name evidence="5" type="ORF">ADFLV_1862</name>
</gene>
<dbReference type="InterPro" id="IPR010488">
    <property type="entry name" value="Zeta_toxin_domain"/>
</dbReference>
<dbReference type="EMBL" id="CP053835">
    <property type="protein sequence ID" value="QKF77880.1"/>
    <property type="molecule type" value="Genomic_DNA"/>
</dbReference>
<evidence type="ECO:0000313" key="5">
    <source>
        <dbReference type="EMBL" id="QKF77880.1"/>
    </source>
</evidence>
<evidence type="ECO:0000259" key="3">
    <source>
        <dbReference type="Pfam" id="PF06414"/>
    </source>
</evidence>
<dbReference type="KEGG" id="adz:ADFLV_1862"/>
<reference evidence="4 6" key="1">
    <citation type="submission" date="2020-05" db="EMBL/GenBank/DDBJ databases">
        <title>Complete genome sequencing of Campylobacter and Arcobacter type strains.</title>
        <authorList>
            <person name="Miller W.G."/>
            <person name="Yee E."/>
        </authorList>
    </citation>
    <scope>NUCLEOTIDE SEQUENCE [LARGE SCALE GENOMIC DNA]</scope>
    <source>
        <strain evidence="4 6">LMG 25694</strain>
    </source>
</reference>
<dbReference type="InterPro" id="IPR027417">
    <property type="entry name" value="P-loop_NTPase"/>
</dbReference>
<proteinExistence type="predicted"/>
<protein>
    <submittedName>
        <fullName evidence="4">Zeta toxin domain-containing protein</fullName>
    </submittedName>
</protein>
<dbReference type="SUPFAM" id="SSF52540">
    <property type="entry name" value="P-loop containing nucleoside triphosphate hydrolases"/>
    <property type="match status" value="1"/>
</dbReference>
<dbReference type="KEGG" id="adz:ADFLV_1244"/>
<dbReference type="EMBL" id="CP053835">
    <property type="protein sequence ID" value="QKF77276.1"/>
    <property type="molecule type" value="Genomic_DNA"/>
</dbReference>
<dbReference type="Pfam" id="PF06414">
    <property type="entry name" value="Zeta_toxin"/>
    <property type="match status" value="1"/>
</dbReference>
<evidence type="ECO:0000256" key="1">
    <source>
        <dbReference type="ARBA" id="ARBA00022741"/>
    </source>
</evidence>
<dbReference type="GO" id="GO:0016301">
    <property type="term" value="F:kinase activity"/>
    <property type="evidence" value="ECO:0007669"/>
    <property type="project" value="InterPro"/>
</dbReference>
<evidence type="ECO:0000313" key="4">
    <source>
        <dbReference type="EMBL" id="QKF77276.1"/>
    </source>
</evidence>
<keyword evidence="1" id="KW-0547">Nucleotide-binding</keyword>
<sequence>MAIDKSKEFNIFAGVNGAGKTTLYFKQLETEKNKNFGLRVNIDEIVQAIGDWKNPKDQIRASKIALKIRNEHLENGYSFNQETTLCGKSIISFIHKAKDKGYKINLYYVGLESEQIAKDRVKIRVAKGGHDIAPELIERRYKESLENLKSILPIVNNLYLFDNSKEFKNIETKKDIENTNWLKNINVLEKIVEKKNLNQKIKQYLKIKI</sequence>
<dbReference type="RefSeq" id="WP_172658761.1">
    <property type="nucleotide sequence ID" value="NZ_CP053835.1"/>
</dbReference>
<dbReference type="PANTHER" id="PTHR39206">
    <property type="entry name" value="SLL8004 PROTEIN"/>
    <property type="match status" value="1"/>
</dbReference>
<keyword evidence="2" id="KW-0067">ATP-binding</keyword>
<evidence type="ECO:0000256" key="2">
    <source>
        <dbReference type="ARBA" id="ARBA00022840"/>
    </source>
</evidence>
<keyword evidence="6" id="KW-1185">Reference proteome</keyword>
<dbReference type="PANTHER" id="PTHR39206:SF1">
    <property type="entry name" value="SLL8004 PROTEIN"/>
    <property type="match status" value="1"/>
</dbReference>
<dbReference type="Gene3D" id="3.40.50.300">
    <property type="entry name" value="P-loop containing nucleotide triphosphate hydrolases"/>
    <property type="match status" value="1"/>
</dbReference>
<dbReference type="AlphaFoldDB" id="A0AAE7BDF1"/>
<name>A0AAE7BDF1_9BACT</name>
<feature type="domain" description="Zeta toxin" evidence="3">
    <location>
        <begin position="7"/>
        <end position="150"/>
    </location>
</feature>